<dbReference type="Proteomes" id="UP000694050">
    <property type="component" value="Unassembled WGS sequence"/>
</dbReference>
<proteinExistence type="predicted"/>
<evidence type="ECO:0000313" key="2">
    <source>
        <dbReference type="Proteomes" id="UP000694050"/>
    </source>
</evidence>
<comment type="caution">
    <text evidence="1">The sequence shown here is derived from an EMBL/GenBank/DDBJ whole genome shotgun (WGS) entry which is preliminary data.</text>
</comment>
<dbReference type="EMBL" id="JAELUQ010000016">
    <property type="protein sequence ID" value="KAG7403035.1"/>
    <property type="molecule type" value="Genomic_DNA"/>
</dbReference>
<sequence length="129" mass="14606">MGGVMQLDEEHQMLLCWLCKSAVRPGPSIESYFRQEHQLKGKVLKEVKNYYETMELADPKFAGLQEDGSVAVELVDMLSDYSYAAYPNLQIHPIANQASATLFMTTDLQQPWIAIKGISPTWACRLLRP</sequence>
<dbReference type="AlphaFoldDB" id="A0A8J5NMQ3"/>
<evidence type="ECO:0000313" key="1">
    <source>
        <dbReference type="EMBL" id="KAG7403035.1"/>
    </source>
</evidence>
<organism evidence="1 2">
    <name type="scientific">Fusarium oxysporum f. sp. rapae</name>
    <dbReference type="NCBI Taxonomy" id="485398"/>
    <lineage>
        <taxon>Eukaryota</taxon>
        <taxon>Fungi</taxon>
        <taxon>Dikarya</taxon>
        <taxon>Ascomycota</taxon>
        <taxon>Pezizomycotina</taxon>
        <taxon>Sordariomycetes</taxon>
        <taxon>Hypocreomycetidae</taxon>
        <taxon>Hypocreales</taxon>
        <taxon>Nectriaceae</taxon>
        <taxon>Fusarium</taxon>
        <taxon>Fusarium oxysporum species complex</taxon>
    </lineage>
</organism>
<reference evidence="1" key="1">
    <citation type="submission" date="2021-04" db="EMBL/GenBank/DDBJ databases">
        <title>First draft genome resource for Brassicaceae pathogens Fusarium oxysporum f. sp. raphani and Fusarium oxysporum f. sp. rapae.</title>
        <authorList>
            <person name="Asai S."/>
        </authorList>
    </citation>
    <scope>NUCLEOTIDE SEQUENCE</scope>
    <source>
        <strain evidence="1">Tf1208</strain>
    </source>
</reference>
<name>A0A8J5NMQ3_FUSOX</name>
<gene>
    <name evidence="1" type="ORF">Forpe1208_v016820</name>
</gene>
<protein>
    <submittedName>
        <fullName evidence="1">Uncharacterized protein</fullName>
    </submittedName>
</protein>
<accession>A0A8J5NMQ3</accession>